<sequence>MPQPVACLSGLVDSHPRLRSGLIVTTPVIALDRAGRWARTLSRYYNLAGSRQFDA</sequence>
<accession>A0ABW0P5M7</accession>
<evidence type="ECO:0000313" key="2">
    <source>
        <dbReference type="Proteomes" id="UP001596060"/>
    </source>
</evidence>
<gene>
    <name evidence="1" type="ORF">ACFPN9_17720</name>
</gene>
<organism evidence="1 2">
    <name type="scientific">Bosea massiliensis</name>
    <dbReference type="NCBI Taxonomy" id="151419"/>
    <lineage>
        <taxon>Bacteria</taxon>
        <taxon>Pseudomonadati</taxon>
        <taxon>Pseudomonadota</taxon>
        <taxon>Alphaproteobacteria</taxon>
        <taxon>Hyphomicrobiales</taxon>
        <taxon>Boseaceae</taxon>
        <taxon>Bosea</taxon>
    </lineage>
</organism>
<reference evidence="2" key="1">
    <citation type="journal article" date="2019" name="Int. J. Syst. Evol. Microbiol.">
        <title>The Global Catalogue of Microorganisms (GCM) 10K type strain sequencing project: providing services to taxonomists for standard genome sequencing and annotation.</title>
        <authorList>
            <consortium name="The Broad Institute Genomics Platform"/>
            <consortium name="The Broad Institute Genome Sequencing Center for Infectious Disease"/>
            <person name="Wu L."/>
            <person name="Ma J."/>
        </authorList>
    </citation>
    <scope>NUCLEOTIDE SEQUENCE [LARGE SCALE GENOMIC DNA]</scope>
    <source>
        <strain evidence="2">CCUG 43117</strain>
    </source>
</reference>
<name>A0ABW0P5M7_9HYPH</name>
<dbReference type="RefSeq" id="WP_377817370.1">
    <property type="nucleotide sequence ID" value="NZ_JBHSLU010000062.1"/>
</dbReference>
<evidence type="ECO:0000313" key="1">
    <source>
        <dbReference type="EMBL" id="MFC5507079.1"/>
    </source>
</evidence>
<proteinExistence type="predicted"/>
<keyword evidence="2" id="KW-1185">Reference proteome</keyword>
<comment type="caution">
    <text evidence="1">The sequence shown here is derived from an EMBL/GenBank/DDBJ whole genome shotgun (WGS) entry which is preliminary data.</text>
</comment>
<dbReference type="Proteomes" id="UP001596060">
    <property type="component" value="Unassembled WGS sequence"/>
</dbReference>
<protein>
    <submittedName>
        <fullName evidence="1">Uncharacterized protein</fullName>
    </submittedName>
</protein>
<dbReference type="EMBL" id="JBHSLU010000062">
    <property type="protein sequence ID" value="MFC5507079.1"/>
    <property type="molecule type" value="Genomic_DNA"/>
</dbReference>